<feature type="coiled-coil region" evidence="1">
    <location>
        <begin position="422"/>
        <end position="456"/>
    </location>
</feature>
<keyword evidence="3" id="KW-1185">Reference proteome</keyword>
<feature type="coiled-coil region" evidence="1">
    <location>
        <begin position="238"/>
        <end position="320"/>
    </location>
</feature>
<keyword evidence="1" id="KW-0175">Coiled coil</keyword>
<reference evidence="2 3" key="1">
    <citation type="journal article" date="2012" name="BMC Genomics">
        <title>Genome-guided analysis of physiological and morphological traits of the fermentative acetate oxidizer Thermacetogenium phaeum.</title>
        <authorList>
            <person name="Oehler D."/>
            <person name="Poehlein A."/>
            <person name="Leimbach A."/>
            <person name="Muller N."/>
            <person name="Daniel R."/>
            <person name="Gottschalk G."/>
            <person name="Schink B."/>
        </authorList>
    </citation>
    <scope>NUCLEOTIDE SEQUENCE [LARGE SCALE GENOMIC DNA]</scope>
    <source>
        <strain evidence="3">ATCC BAA-254 / DSM 26808 / PB</strain>
    </source>
</reference>
<gene>
    <name evidence="2" type="ordered locus">Tph_c02520</name>
</gene>
<sequence>MLENCAGLEDCERVLAGQVEKVAFLGQVELSSEDVEKLGALIGERIKNDIRRGTQYLQQRAETCLVQYLVDTGIWKYKDGSYWPALAEAVGLDDVNWQVRWGSFFLQYLTRKGLQQFDLEQDEEGAWRYVTPILLHGGIPDCCLDEFFSRIVVRLIDDDRVAEDDVRDWLYSVREQEFRKRDLYKEIRELEKEKEKLSVDYGRLSRLENLVTKVGELAAAASSPGQWSELPEDCPGFLREKESELKDVQRQITDLERRREACCRRIRQFTQEDRIILELGSTVEQYAQEYQDFLKEREKLRELEAEEKACREKLNALAASFWGSPWEDGYGDLLENISWDLLAVKCEEYRALREAYRPPDEGRSQKNAEARRLPFVGCWPGIISTAAGVGLLFSPLRWAGALFLSAGVLMAAGAFIRWRREKRLEKEQREALQCRMSAAEKEMRRLEGEINRIVAGLPFPADCSWIQVPDAIDRLGSLREAFERRQDCLCQMRQVESRLAGWRQRAAEAAAAAVGALPDFGGCSIEVMLEKLSRSRQKRETAEQAERALREEIAPRLQELRDCEARIERDLCRVKARLLYLGRGSLEEGINELAVKRDVFRQVKVVIAEIEELLGLLNLPWEALPDGRIGELCRAKGAELESLCSRLKEKEKEMAGHPSSLPDLDRPIERFLLYGGEWTERWLIGAVRLAERAFRERNIPHEVEPDLPARVVDGFREWWRENHPSDPNGNTDLKPERFANPVLKLDQRQRGLVIFTDRCRFRLEDARLAPTVILKITACGQVAGDDSLQPVELPLRVYRGKEGWAETEVVEYSVPPAKEYEVALVVNGKVRRSLRIEGIKDGRPFLVFDENGKQFAGEVLPRRRFWLLLLSGYRLPFNVPVIEDATPPWQPGYCLFLVDLSDAQEFYLTDGSGVRCGYPLAEGESFEPYLSGGQTVDFVSVEGAPVYAGEPPFLVIPVDNETGWKGWSIVVRYGRGLSAERRRCLLGELPEESIRRCDGRMEVPLALPELLGPGAAGDFTVRLRASKKSEYVFRLTVVPDLLVFFEPQLLLPFSQEGEQTNVTVIIPENAALEVEQPAAIISVEDDAYEIEVPREEDVVRVTLVLDQTSQTAEEKILPMDIRVPAVRWRLLGLKGGQFREWQKRVAEVWLGDWEEAGDALYLELGFPAEEGETVQFCLDGSTHYVTGQIRNGCTRFNLLEFTDTLRSGGEPLRSFSIKVYGSRRKPICEGLLFRVLCRWIVEDVKWTVRDLGGRRQLRVEWRERGRAQNRVLRVWRLWEPWSPLLVEPIPDGAVQITVEREKAVLPPGRYLLQFAVEDPWRADEPVSFPTEGLNTVEIDISGGEPYIKDLDIRLQPEEALISGVLVNAAPGEKLIGSLCGIAGRRGEVRRTETAVAADGAFRFEFARSEGGPLPLPVEAHWLVLATEGLSFYEFSILENPAPLKFALEELTVQEVAELIEVQEGVDVRIESREGDLTCFELPAEAGSELIGAWTDGRSEVDVDLIVNQRFERVKIKRTPEETQLLLERGVKCIGCGMILPNTQAWYQHSAGLEEHPGLIINYVNVPISLYLIWDVAPLIRRYRAENYAGWRELLVLYSSRHMPLPGRIIDEGRLDCERLFGVLWEREKERARALARGLRKVER</sequence>
<evidence type="ECO:0000313" key="2">
    <source>
        <dbReference type="EMBL" id="AFV10499.1"/>
    </source>
</evidence>
<evidence type="ECO:0000313" key="3">
    <source>
        <dbReference type="Proteomes" id="UP000000467"/>
    </source>
</evidence>
<feature type="coiled-coil region" evidence="1">
    <location>
        <begin position="525"/>
        <end position="552"/>
    </location>
</feature>
<evidence type="ECO:0000256" key="1">
    <source>
        <dbReference type="SAM" id="Coils"/>
    </source>
</evidence>
<dbReference type="Proteomes" id="UP000000467">
    <property type="component" value="Chromosome"/>
</dbReference>
<proteinExistence type="predicted"/>
<accession>K4LQX0</accession>
<dbReference type="RefSeq" id="WP_015049418.1">
    <property type="nucleotide sequence ID" value="NC_018870.1"/>
</dbReference>
<organism evidence="2 3">
    <name type="scientific">Thermacetogenium phaeum (strain ATCC BAA-254 / DSM 26808 / PB)</name>
    <dbReference type="NCBI Taxonomy" id="1089553"/>
    <lineage>
        <taxon>Bacteria</taxon>
        <taxon>Bacillati</taxon>
        <taxon>Bacillota</taxon>
        <taxon>Clostridia</taxon>
        <taxon>Thermoanaerobacterales</taxon>
        <taxon>Thermoanaerobacteraceae</taxon>
        <taxon>Thermacetogenium</taxon>
    </lineage>
</organism>
<dbReference type="KEGG" id="tpz:Tph_c02520"/>
<dbReference type="HOGENOM" id="CLU_251576_0_0_9"/>
<protein>
    <submittedName>
        <fullName evidence="2">Uncharacterized protein</fullName>
    </submittedName>
</protein>
<dbReference type="EMBL" id="CP003732">
    <property type="protein sequence ID" value="AFV10499.1"/>
    <property type="molecule type" value="Genomic_DNA"/>
</dbReference>
<dbReference type="eggNOG" id="COG0497">
    <property type="taxonomic scope" value="Bacteria"/>
</dbReference>
<dbReference type="STRING" id="1089553.Tph_c02520"/>
<name>K4LQX0_THEPS</name>
<feature type="coiled-coil region" evidence="1">
    <location>
        <begin position="173"/>
        <end position="207"/>
    </location>
</feature>